<keyword evidence="2 7" id="KW-0479">Metal-binding</keyword>
<dbReference type="RefSeq" id="WP_309860973.1">
    <property type="nucleotide sequence ID" value="NZ_JAVDQG010000001.1"/>
</dbReference>
<evidence type="ECO:0000256" key="6">
    <source>
        <dbReference type="ARBA" id="ARBA00023004"/>
    </source>
</evidence>
<feature type="binding site" evidence="7">
    <location>
        <position position="94"/>
    </location>
    <ligand>
        <name>4-imidazolone-5-propanoate</name>
        <dbReference type="ChEBI" id="CHEBI:77893"/>
    </ligand>
</feature>
<dbReference type="Gene3D" id="3.20.20.140">
    <property type="entry name" value="Metal-dependent hydrolases"/>
    <property type="match status" value="1"/>
</dbReference>
<dbReference type="InterPro" id="IPR032466">
    <property type="entry name" value="Metal_Hydrolase"/>
</dbReference>
<feature type="binding site" evidence="7">
    <location>
        <position position="255"/>
    </location>
    <ligand>
        <name>Zn(2+)</name>
        <dbReference type="ChEBI" id="CHEBI:29105"/>
    </ligand>
</feature>
<evidence type="ECO:0000256" key="7">
    <source>
        <dbReference type="HAMAP-Rule" id="MF_00372"/>
    </source>
</evidence>
<comment type="catalytic activity">
    <reaction evidence="7">
        <text>4-imidazolone-5-propanoate + H2O = N-formimidoyl-L-glutamate</text>
        <dbReference type="Rhea" id="RHEA:23660"/>
        <dbReference type="ChEBI" id="CHEBI:15377"/>
        <dbReference type="ChEBI" id="CHEBI:58928"/>
        <dbReference type="ChEBI" id="CHEBI:77893"/>
        <dbReference type="EC" id="3.5.2.7"/>
    </reaction>
</comment>
<dbReference type="SUPFAM" id="SSF51556">
    <property type="entry name" value="Metallo-dependent hydrolases"/>
    <property type="match status" value="1"/>
</dbReference>
<organism evidence="9 10">
    <name type="scientific">Desmospora profundinema</name>
    <dbReference type="NCBI Taxonomy" id="1571184"/>
    <lineage>
        <taxon>Bacteria</taxon>
        <taxon>Bacillati</taxon>
        <taxon>Bacillota</taxon>
        <taxon>Bacilli</taxon>
        <taxon>Bacillales</taxon>
        <taxon>Thermoactinomycetaceae</taxon>
        <taxon>Desmospora</taxon>
    </lineage>
</organism>
<dbReference type="SUPFAM" id="SSF51338">
    <property type="entry name" value="Composite domain of metallo-dependent hydrolases"/>
    <property type="match status" value="1"/>
</dbReference>
<evidence type="ECO:0000256" key="4">
    <source>
        <dbReference type="ARBA" id="ARBA00022808"/>
    </source>
</evidence>
<dbReference type="PANTHER" id="PTHR42752">
    <property type="entry name" value="IMIDAZOLONEPROPIONASE"/>
    <property type="match status" value="1"/>
</dbReference>
<feature type="binding site" evidence="7">
    <location>
        <position position="157"/>
    </location>
    <ligand>
        <name>4-imidazolone-5-propanoate</name>
        <dbReference type="ChEBI" id="CHEBI:77893"/>
    </ligand>
</feature>
<keyword evidence="5 7" id="KW-0862">Zinc</keyword>
<comment type="cofactor">
    <cofactor evidence="7">
        <name>Zn(2+)</name>
        <dbReference type="ChEBI" id="CHEBI:29105"/>
    </cofactor>
    <cofactor evidence="7">
        <name>Fe(3+)</name>
        <dbReference type="ChEBI" id="CHEBI:29034"/>
    </cofactor>
    <text evidence="7">Binds 1 zinc or iron ion per subunit.</text>
</comment>
<dbReference type="PANTHER" id="PTHR42752:SF1">
    <property type="entry name" value="IMIDAZOLONEPROPIONASE-RELATED"/>
    <property type="match status" value="1"/>
</dbReference>
<feature type="binding site" evidence="7">
    <location>
        <position position="255"/>
    </location>
    <ligand>
        <name>Fe(3+)</name>
        <dbReference type="ChEBI" id="CHEBI:29034"/>
    </ligand>
</feature>
<feature type="binding site" evidence="7">
    <location>
        <position position="87"/>
    </location>
    <ligand>
        <name>Zn(2+)</name>
        <dbReference type="ChEBI" id="CHEBI:29105"/>
    </ligand>
</feature>
<comment type="function">
    <text evidence="7">Catalyzes the hydrolytic cleavage of the carbon-nitrogen bond in imidazolone-5-propanoate to yield N-formimidoyl-L-glutamate. It is the third step in the universal histidine degradation pathway.</text>
</comment>
<protein>
    <recommendedName>
        <fullName evidence="1 7">Imidazolonepropionase</fullName>
        <ecNumber evidence="1 7">3.5.2.7</ecNumber>
    </recommendedName>
    <alternativeName>
        <fullName evidence="7">Imidazolone-5-propionate hydrolase</fullName>
    </alternativeName>
</protein>
<sequence>MDRPIYIREAAELVTLAGSSERPLTGAKMGELNTIEDGSVWIEDGIIQAVDRDAVIREKYGSRLEDAREVDARGRLVTPGLVDPHTHLVFAGSREAEFDMRLKGRSYMDIMAAGGGIHATTRATQHASKEQLIEESTRRLDRFLLQGVTTLEAKSGYGLSLMHELKQLEAAQELDGQHPIDLVSTFMGAHAIPVDRREQPDRFVDEVIHEMIPEVARRKLAEFNDVFCEKGVFTPEQSRRILEAGLEHGLLPKIHADEIEPYGGAELAASLNAVSADHLLKVSDEGIAAMAEAGVIAVLLPGTAFFLMTDTADGRRLIDAGVPVALSTDCNPGSSPTVSLSLMMNLGCLRMGMTPAEVLTAVTINAAHAIRRADRIGSLEVGKQADLVIHDVADHRGLQYHFGSNHTHTVIKKGTVVVEAGSRIHHP</sequence>
<feature type="domain" description="Amidohydrolase-related" evidence="8">
    <location>
        <begin position="76"/>
        <end position="417"/>
    </location>
</feature>
<evidence type="ECO:0000313" key="9">
    <source>
        <dbReference type="EMBL" id="MDR6224126.1"/>
    </source>
</evidence>
<dbReference type="CDD" id="cd01296">
    <property type="entry name" value="Imidazolone-5PH"/>
    <property type="match status" value="1"/>
</dbReference>
<feature type="binding site" evidence="7">
    <location>
        <position position="85"/>
    </location>
    <ligand>
        <name>Fe(3+)</name>
        <dbReference type="ChEBI" id="CHEBI:29034"/>
    </ligand>
</feature>
<dbReference type="GO" id="GO:0050480">
    <property type="term" value="F:imidazolonepropionase activity"/>
    <property type="evidence" value="ECO:0007669"/>
    <property type="project" value="UniProtKB-EC"/>
</dbReference>
<comment type="pathway">
    <text evidence="7">Amino-acid degradation; L-histidine degradation into L-glutamate; N-formimidoyl-L-glutamate from L-histidine: step 3/3.</text>
</comment>
<dbReference type="Proteomes" id="UP001185012">
    <property type="component" value="Unassembled WGS sequence"/>
</dbReference>
<evidence type="ECO:0000259" key="8">
    <source>
        <dbReference type="Pfam" id="PF01979"/>
    </source>
</evidence>
<feature type="binding site" evidence="7">
    <location>
        <position position="157"/>
    </location>
    <ligand>
        <name>N-formimidoyl-L-glutamate</name>
        <dbReference type="ChEBI" id="CHEBI:58928"/>
    </ligand>
</feature>
<keyword evidence="10" id="KW-1185">Reference proteome</keyword>
<comment type="similarity">
    <text evidence="7">Belongs to the metallo-dependent hydrolases superfamily. HutI family.</text>
</comment>
<feature type="binding site" evidence="7">
    <location>
        <position position="329"/>
    </location>
    <ligand>
        <name>Fe(3+)</name>
        <dbReference type="ChEBI" id="CHEBI:29034"/>
    </ligand>
</feature>
<accession>A0ABU1IH81</accession>
<feature type="binding site" evidence="7">
    <location>
        <position position="85"/>
    </location>
    <ligand>
        <name>Zn(2+)</name>
        <dbReference type="ChEBI" id="CHEBI:29105"/>
    </ligand>
</feature>
<dbReference type="EMBL" id="JAVDQG010000001">
    <property type="protein sequence ID" value="MDR6224126.1"/>
    <property type="molecule type" value="Genomic_DNA"/>
</dbReference>
<dbReference type="Gene3D" id="2.30.40.10">
    <property type="entry name" value="Urease, subunit C, domain 1"/>
    <property type="match status" value="1"/>
</dbReference>
<keyword evidence="6 7" id="KW-0408">Iron</keyword>
<feature type="binding site" evidence="7">
    <location>
        <position position="190"/>
    </location>
    <ligand>
        <name>4-imidazolone-5-propanoate</name>
        <dbReference type="ChEBI" id="CHEBI:77893"/>
    </ligand>
</feature>
<evidence type="ECO:0000256" key="3">
    <source>
        <dbReference type="ARBA" id="ARBA00022801"/>
    </source>
</evidence>
<dbReference type="HAMAP" id="MF_00372">
    <property type="entry name" value="HutI"/>
    <property type="match status" value="1"/>
</dbReference>
<name>A0ABU1IH81_9BACL</name>
<evidence type="ECO:0000256" key="2">
    <source>
        <dbReference type="ARBA" id="ARBA00022723"/>
    </source>
</evidence>
<keyword evidence="3 7" id="KW-0378">Hydrolase</keyword>
<dbReference type="NCBIfam" id="TIGR01224">
    <property type="entry name" value="hutI"/>
    <property type="match status" value="1"/>
</dbReference>
<dbReference type="EC" id="3.5.2.7" evidence="1 7"/>
<feature type="binding site" evidence="7">
    <location>
        <position position="334"/>
    </location>
    <ligand>
        <name>4-imidazolone-5-propanoate</name>
        <dbReference type="ChEBI" id="CHEBI:77893"/>
    </ligand>
</feature>
<keyword evidence="7" id="KW-0963">Cytoplasm</keyword>
<dbReference type="Pfam" id="PF01979">
    <property type="entry name" value="Amidohydro_1"/>
    <property type="match status" value="1"/>
</dbReference>
<feature type="binding site" evidence="7">
    <location>
        <position position="329"/>
    </location>
    <ligand>
        <name>Zn(2+)</name>
        <dbReference type="ChEBI" id="CHEBI:29105"/>
    </ligand>
</feature>
<feature type="binding site" evidence="7">
    <location>
        <position position="258"/>
    </location>
    <ligand>
        <name>4-imidazolone-5-propanoate</name>
        <dbReference type="ChEBI" id="CHEBI:77893"/>
    </ligand>
</feature>
<keyword evidence="4 7" id="KW-0369">Histidine metabolism</keyword>
<reference evidence="9 10" key="1">
    <citation type="submission" date="2023-07" db="EMBL/GenBank/DDBJ databases">
        <title>Genomic Encyclopedia of Type Strains, Phase IV (KMG-IV): sequencing the most valuable type-strain genomes for metagenomic binning, comparative biology and taxonomic classification.</title>
        <authorList>
            <person name="Goeker M."/>
        </authorList>
    </citation>
    <scope>NUCLEOTIDE SEQUENCE [LARGE SCALE GENOMIC DNA]</scope>
    <source>
        <strain evidence="9 10">DSM 45903</strain>
    </source>
</reference>
<feature type="binding site" evidence="7">
    <location>
        <position position="333"/>
    </location>
    <ligand>
        <name>N-formimidoyl-L-glutamate</name>
        <dbReference type="ChEBI" id="CHEBI:58928"/>
    </ligand>
</feature>
<evidence type="ECO:0000313" key="10">
    <source>
        <dbReference type="Proteomes" id="UP001185012"/>
    </source>
</evidence>
<evidence type="ECO:0000256" key="5">
    <source>
        <dbReference type="ARBA" id="ARBA00022833"/>
    </source>
</evidence>
<gene>
    <name evidence="7" type="primary">hutI</name>
    <name evidence="9" type="ORF">JOE21_000114</name>
</gene>
<dbReference type="InterPro" id="IPR005920">
    <property type="entry name" value="HutI"/>
</dbReference>
<feature type="binding site" evidence="7">
    <location>
        <position position="331"/>
    </location>
    <ligand>
        <name>N-formimidoyl-L-glutamate</name>
        <dbReference type="ChEBI" id="CHEBI:58928"/>
    </ligand>
</feature>
<dbReference type="InterPro" id="IPR011059">
    <property type="entry name" value="Metal-dep_hydrolase_composite"/>
</dbReference>
<comment type="subcellular location">
    <subcellularLocation>
        <location evidence="7">Cytoplasm</location>
    </subcellularLocation>
</comment>
<feature type="binding site" evidence="7">
    <location>
        <position position="87"/>
    </location>
    <ligand>
        <name>Fe(3+)</name>
        <dbReference type="ChEBI" id="CHEBI:29034"/>
    </ligand>
</feature>
<dbReference type="InterPro" id="IPR006680">
    <property type="entry name" value="Amidohydro-rel"/>
</dbReference>
<evidence type="ECO:0000256" key="1">
    <source>
        <dbReference type="ARBA" id="ARBA00012864"/>
    </source>
</evidence>
<comment type="caution">
    <text evidence="9">The sequence shown here is derived from an EMBL/GenBank/DDBJ whole genome shotgun (WGS) entry which is preliminary data.</text>
</comment>
<proteinExistence type="inferred from homology"/>